<dbReference type="GO" id="GO:0006508">
    <property type="term" value="P:proteolysis"/>
    <property type="evidence" value="ECO:0007669"/>
    <property type="project" value="UniProtKB-KW"/>
</dbReference>
<dbReference type="SUPFAM" id="SSF50494">
    <property type="entry name" value="Trypsin-like serine proteases"/>
    <property type="match status" value="1"/>
</dbReference>
<evidence type="ECO:0000313" key="4">
    <source>
        <dbReference type="EMBL" id="QDU72404.1"/>
    </source>
</evidence>
<dbReference type="RefSeq" id="WP_236254382.1">
    <property type="nucleotide sequence ID" value="NZ_CP036280.1"/>
</dbReference>
<evidence type="ECO:0000256" key="2">
    <source>
        <dbReference type="ARBA" id="ARBA00022801"/>
    </source>
</evidence>
<keyword evidence="2 4" id="KW-0378">Hydrolase</keyword>
<dbReference type="Gene3D" id="2.30.42.10">
    <property type="match status" value="2"/>
</dbReference>
<dbReference type="InterPro" id="IPR001940">
    <property type="entry name" value="Peptidase_S1C"/>
</dbReference>
<dbReference type="PRINTS" id="PR00834">
    <property type="entry name" value="PROTEASES2C"/>
</dbReference>
<dbReference type="InterPro" id="IPR051201">
    <property type="entry name" value="Chloro_Bact_Ser_Proteases"/>
</dbReference>
<evidence type="ECO:0000259" key="3">
    <source>
        <dbReference type="PROSITE" id="PS50106"/>
    </source>
</evidence>
<dbReference type="SMART" id="SM00228">
    <property type="entry name" value="PDZ"/>
    <property type="match status" value="2"/>
</dbReference>
<dbReference type="Gene3D" id="2.40.10.120">
    <property type="match status" value="1"/>
</dbReference>
<dbReference type="EC" id="3.4.21.107" evidence="4"/>
<dbReference type="InterPro" id="IPR001478">
    <property type="entry name" value="PDZ"/>
</dbReference>
<dbReference type="KEGG" id="mcad:Pan265_22690"/>
<dbReference type="PANTHER" id="PTHR43343:SF3">
    <property type="entry name" value="PROTEASE DO-LIKE 8, CHLOROPLASTIC"/>
    <property type="match status" value="1"/>
</dbReference>
<accession>A0A518BZK6</accession>
<protein>
    <submittedName>
        <fullName evidence="4">Putative periplasmic serine endoprotease DegP-like</fullName>
        <ecNumber evidence="4">3.4.21.107</ecNumber>
    </submittedName>
</protein>
<proteinExistence type="predicted"/>
<sequence length="508" mass="55291">MGQFRSYGPSLVLIIAALAVMLLGPAAARQIAHAHEAERIVLARESLANASVLTELSEAFTRVSEVVKPSVVKISVFARGLPAQPNMPGTPEWFFGPRPDQNPEPDNEYRQYDRLRPIGTGSGWVYDEHGHIITNHHVVANAEEIRVEFADGTSVVAEQIGTDPRTDIAVLRLEGHDLFPARINTSEVRQGEIVFAFGSPLGFDFSMSQGIVSATDRSLGILRDRQGYTGYEDFIQTDAAINRGNSGGPLTNVYGEVVGMNTAIASRSGGSNGLGFAIPSAMIVEIVDEILESGRVSRGFLGVRIADLNNRMVRAYGLPDDQGVYVDSLIDGSPARGVLRPEDVILEVNNQPVTDSDELRFAIARMEAGTDVNLTVWRNGEAVELTVTLGELPDNNTTVARRTAEPEQQDHAAETLRKLGIERLSVLNPRNNNDTAIIVTDVRDGSIAAAEGIIRGTRILQIQGQDATTPEQVTDIMESIQPGDVIRVRIREPRATTSRMVFLEVPRE</sequence>
<keyword evidence="5" id="KW-1185">Reference proteome</keyword>
<dbReference type="AlphaFoldDB" id="A0A518BZK6"/>
<evidence type="ECO:0000256" key="1">
    <source>
        <dbReference type="ARBA" id="ARBA00022670"/>
    </source>
</evidence>
<dbReference type="PROSITE" id="PS50106">
    <property type="entry name" value="PDZ"/>
    <property type="match status" value="1"/>
</dbReference>
<dbReference type="PANTHER" id="PTHR43343">
    <property type="entry name" value="PEPTIDASE S12"/>
    <property type="match status" value="1"/>
</dbReference>
<name>A0A518BZK6_9BACT</name>
<dbReference type="Pfam" id="PF13365">
    <property type="entry name" value="Trypsin_2"/>
    <property type="match status" value="1"/>
</dbReference>
<gene>
    <name evidence="4" type="primary">mucD</name>
    <name evidence="4" type="ORF">Pan265_22690</name>
</gene>
<reference evidence="4 5" key="1">
    <citation type="submission" date="2019-02" db="EMBL/GenBank/DDBJ databases">
        <title>Deep-cultivation of Planctomycetes and their phenomic and genomic characterization uncovers novel biology.</title>
        <authorList>
            <person name="Wiegand S."/>
            <person name="Jogler M."/>
            <person name="Boedeker C."/>
            <person name="Pinto D."/>
            <person name="Vollmers J."/>
            <person name="Rivas-Marin E."/>
            <person name="Kohn T."/>
            <person name="Peeters S.H."/>
            <person name="Heuer A."/>
            <person name="Rast P."/>
            <person name="Oberbeckmann S."/>
            <person name="Bunk B."/>
            <person name="Jeske O."/>
            <person name="Meyerdierks A."/>
            <person name="Storesund J.E."/>
            <person name="Kallscheuer N."/>
            <person name="Luecker S."/>
            <person name="Lage O.M."/>
            <person name="Pohl T."/>
            <person name="Merkel B.J."/>
            <person name="Hornburger P."/>
            <person name="Mueller R.-W."/>
            <person name="Bruemmer F."/>
            <person name="Labrenz M."/>
            <person name="Spormann A.M."/>
            <person name="Op den Camp H."/>
            <person name="Overmann J."/>
            <person name="Amann R."/>
            <person name="Jetten M.S.M."/>
            <person name="Mascher T."/>
            <person name="Medema M.H."/>
            <person name="Devos D.P."/>
            <person name="Kaster A.-K."/>
            <person name="Ovreas L."/>
            <person name="Rohde M."/>
            <person name="Galperin M.Y."/>
            <person name="Jogler C."/>
        </authorList>
    </citation>
    <scope>NUCLEOTIDE SEQUENCE [LARGE SCALE GENOMIC DNA]</scope>
    <source>
        <strain evidence="4 5">Pan265</strain>
    </source>
</reference>
<dbReference type="SUPFAM" id="SSF50156">
    <property type="entry name" value="PDZ domain-like"/>
    <property type="match status" value="2"/>
</dbReference>
<dbReference type="Pfam" id="PF13180">
    <property type="entry name" value="PDZ_2"/>
    <property type="match status" value="1"/>
</dbReference>
<dbReference type="EMBL" id="CP036280">
    <property type="protein sequence ID" value="QDU72404.1"/>
    <property type="molecule type" value="Genomic_DNA"/>
</dbReference>
<feature type="domain" description="PDZ" evidence="3">
    <location>
        <begin position="290"/>
        <end position="380"/>
    </location>
</feature>
<dbReference type="InterPro" id="IPR036034">
    <property type="entry name" value="PDZ_sf"/>
</dbReference>
<dbReference type="Proteomes" id="UP000320386">
    <property type="component" value="Chromosome"/>
</dbReference>
<dbReference type="GO" id="GO:0004252">
    <property type="term" value="F:serine-type endopeptidase activity"/>
    <property type="evidence" value="ECO:0007669"/>
    <property type="project" value="InterPro"/>
</dbReference>
<dbReference type="InterPro" id="IPR009003">
    <property type="entry name" value="Peptidase_S1_PA"/>
</dbReference>
<organism evidence="4 5">
    <name type="scientific">Mucisphaera calidilacus</name>
    <dbReference type="NCBI Taxonomy" id="2527982"/>
    <lineage>
        <taxon>Bacteria</taxon>
        <taxon>Pseudomonadati</taxon>
        <taxon>Planctomycetota</taxon>
        <taxon>Phycisphaerae</taxon>
        <taxon>Phycisphaerales</taxon>
        <taxon>Phycisphaeraceae</taxon>
        <taxon>Mucisphaera</taxon>
    </lineage>
</organism>
<keyword evidence="1 4" id="KW-0645">Protease</keyword>
<evidence type="ECO:0000313" key="5">
    <source>
        <dbReference type="Proteomes" id="UP000320386"/>
    </source>
</evidence>